<comment type="caution">
    <text evidence="1">The sequence shown here is derived from an EMBL/GenBank/DDBJ whole genome shotgun (WGS) entry which is preliminary data.</text>
</comment>
<sequence>MIPIARGERNVGSLFGSKPSDAHVIWRSGRDDGGKKRFDFEYLELWAAHFGVDYEEWERVDHDRGEDPRKQHVCVFHWAKSGGQEVSLGGETWTMGASERPRTFIEIDEAGMVRLKGWTSETTIDVDELVLDGTTLRLRTADGGQKSLDVEKLASKPDANTT</sequence>
<proteinExistence type="predicted"/>
<reference evidence="1" key="2">
    <citation type="submission" date="2020-09" db="EMBL/GenBank/DDBJ databases">
        <authorList>
            <person name="Sun Q."/>
            <person name="Ohkuma M."/>
        </authorList>
    </citation>
    <scope>NUCLEOTIDE SEQUENCE</scope>
    <source>
        <strain evidence="1">JCM 17820</strain>
    </source>
</reference>
<keyword evidence="2" id="KW-1185">Reference proteome</keyword>
<accession>A0A830GLN1</accession>
<dbReference type="Proteomes" id="UP000605784">
    <property type="component" value="Unassembled WGS sequence"/>
</dbReference>
<dbReference type="EMBL" id="BMOU01000001">
    <property type="protein sequence ID" value="GGN90582.1"/>
    <property type="molecule type" value="Genomic_DNA"/>
</dbReference>
<gene>
    <name evidence="1" type="ORF">GCM10009030_12780</name>
</gene>
<organism evidence="1 2">
    <name type="scientific">Haloarcula pellucida</name>
    <dbReference type="NCBI Taxonomy" id="1427151"/>
    <lineage>
        <taxon>Archaea</taxon>
        <taxon>Methanobacteriati</taxon>
        <taxon>Methanobacteriota</taxon>
        <taxon>Stenosarchaea group</taxon>
        <taxon>Halobacteria</taxon>
        <taxon>Halobacteriales</taxon>
        <taxon>Haloarculaceae</taxon>
        <taxon>Haloarcula</taxon>
    </lineage>
</organism>
<evidence type="ECO:0000313" key="2">
    <source>
        <dbReference type="Proteomes" id="UP000605784"/>
    </source>
</evidence>
<protein>
    <submittedName>
        <fullName evidence="1">Uncharacterized protein</fullName>
    </submittedName>
</protein>
<evidence type="ECO:0000313" key="1">
    <source>
        <dbReference type="EMBL" id="GGN90582.1"/>
    </source>
</evidence>
<name>A0A830GLN1_9EURY</name>
<reference evidence="1" key="1">
    <citation type="journal article" date="2014" name="Int. J. Syst. Evol. Microbiol.">
        <title>Complete genome sequence of Corynebacterium casei LMG S-19264T (=DSM 44701T), isolated from a smear-ripened cheese.</title>
        <authorList>
            <consortium name="US DOE Joint Genome Institute (JGI-PGF)"/>
            <person name="Walter F."/>
            <person name="Albersmeier A."/>
            <person name="Kalinowski J."/>
            <person name="Ruckert C."/>
        </authorList>
    </citation>
    <scope>NUCLEOTIDE SEQUENCE</scope>
    <source>
        <strain evidence="1">JCM 17820</strain>
    </source>
</reference>
<dbReference type="AlphaFoldDB" id="A0A830GLN1"/>